<evidence type="ECO:0000313" key="13">
    <source>
        <dbReference type="EMBL" id="CAG8277016.1"/>
    </source>
</evidence>
<comment type="cofactor">
    <cofactor evidence="1">
        <name>Cu(2+)</name>
        <dbReference type="ChEBI" id="CHEBI:29036"/>
    </cofactor>
</comment>
<gene>
    <name evidence="13" type="ORF">POLS_LOCUS9373</name>
</gene>
<evidence type="ECO:0000256" key="2">
    <source>
        <dbReference type="ARBA" id="ARBA00009928"/>
    </source>
</evidence>
<evidence type="ECO:0000256" key="1">
    <source>
        <dbReference type="ARBA" id="ARBA00001973"/>
    </source>
</evidence>
<dbReference type="GO" id="GO:0004503">
    <property type="term" value="F:tyrosinase activity"/>
    <property type="evidence" value="ECO:0007669"/>
    <property type="project" value="UniProtKB-EC"/>
</dbReference>
<dbReference type="Pfam" id="PF18132">
    <property type="entry name" value="Tyrosinase_C"/>
    <property type="match status" value="1"/>
</dbReference>
<evidence type="ECO:0000259" key="12">
    <source>
        <dbReference type="PROSITE" id="PS00498"/>
    </source>
</evidence>
<dbReference type="GO" id="GO:0046872">
    <property type="term" value="F:metal ion binding"/>
    <property type="evidence" value="ECO:0007669"/>
    <property type="project" value="UniProtKB-KW"/>
</dbReference>
<comment type="similarity">
    <text evidence="2">Belongs to the tyrosinase family.</text>
</comment>
<keyword evidence="4" id="KW-0479">Metal-binding</keyword>
<dbReference type="InterPro" id="IPR008922">
    <property type="entry name" value="Di-copper_centre_dom_sf"/>
</dbReference>
<keyword evidence="8" id="KW-0470">Melanin biosynthesis</keyword>
<feature type="domain" description="Tyrosinase copper-binding" evidence="12">
    <location>
        <begin position="392"/>
        <end position="403"/>
    </location>
</feature>
<evidence type="ECO:0000313" key="14">
    <source>
        <dbReference type="Proteomes" id="UP001153618"/>
    </source>
</evidence>
<comment type="catalytic activity">
    <reaction evidence="10">
        <text>L-tyrosine + O2 = L-dopaquinone + H2O</text>
        <dbReference type="Rhea" id="RHEA:18117"/>
        <dbReference type="ChEBI" id="CHEBI:15377"/>
        <dbReference type="ChEBI" id="CHEBI:15379"/>
        <dbReference type="ChEBI" id="CHEBI:57924"/>
        <dbReference type="ChEBI" id="CHEBI:58315"/>
        <dbReference type="EC" id="1.14.18.1"/>
    </reaction>
</comment>
<evidence type="ECO:0000256" key="7">
    <source>
        <dbReference type="ARBA" id="ARBA00023033"/>
    </source>
</evidence>
<dbReference type="PANTHER" id="PTHR11474:SF76">
    <property type="entry name" value="SHKT DOMAIN-CONTAINING PROTEIN"/>
    <property type="match status" value="1"/>
</dbReference>
<sequence>MAVIVKGIETVDEKGAPYVRKDIDEWYIEQVKGERIQLSLFVEALALIQGRELTNLLSYFRLAAIHSAPWCKWDDVPQPPEESKKIPGYCVHNDYTFPTWHRVYMMLYERTLYDAMYEWIDLNVPVDAQDTWKNEADKWRLPFWDFARLRSRPADLPNPKDGISTDALGDKLRLPILFMMPEIRTRVFPKGKDSTAKDSVVECRPNSLYKYVASQPMGNLPSPFTITGEFKAAKEESPAFTFPWDQCSATTKYGIRDESDPSICADGGQHWLQANYALNQHAYDAEIGDEGKTPTLQDLVNRLFQYGLDSWGAFSSTRYTESTLKSHSQEEAGEREASDHLGNDVKNAMSLEFIHNNLHDFVGGTQFLRPDEDHMSLWGVGHMSSVQMAAFDPIFWIYHNNIDRLTAIWQSLNWDKWFDDESSQPTRNNELTPFHDTKETFWKSDEVREWQKLGYEYEILKDRGHGLDDREPILAEIHRLYGRPTQDLFDNLPTGPSEESDDYVITVIYDKFALNGAAYKINLFLDDAGGAHDEKFRGRESEGFVASIYNFSGSLSSSPCGNCKKQKAEGAKCIAQVPATAPMRRYLAKKNKYPSEALQPVYVIRDNVGNVSTLCLLEIDLADHSNLQ</sequence>
<evidence type="ECO:0000256" key="6">
    <source>
        <dbReference type="ARBA" id="ARBA00023008"/>
    </source>
</evidence>
<evidence type="ECO:0000256" key="9">
    <source>
        <dbReference type="ARBA" id="ARBA00048233"/>
    </source>
</evidence>
<dbReference type="PANTHER" id="PTHR11474">
    <property type="entry name" value="TYROSINASE FAMILY MEMBER"/>
    <property type="match status" value="1"/>
</dbReference>
<evidence type="ECO:0000256" key="10">
    <source>
        <dbReference type="ARBA" id="ARBA00048881"/>
    </source>
</evidence>
<dbReference type="Proteomes" id="UP001153618">
    <property type="component" value="Unassembled WGS sequence"/>
</dbReference>
<dbReference type="Gene3D" id="1.10.1280.10">
    <property type="entry name" value="Di-copper center containing domain from catechol oxidase"/>
    <property type="match status" value="1"/>
</dbReference>
<accession>A0A9W4N770</accession>
<evidence type="ECO:0000256" key="3">
    <source>
        <dbReference type="ARBA" id="ARBA00011906"/>
    </source>
</evidence>
<keyword evidence="7" id="KW-0503">Monooxygenase</keyword>
<dbReference type="Pfam" id="PF00264">
    <property type="entry name" value="Tyrosinase"/>
    <property type="match status" value="1"/>
</dbReference>
<keyword evidence="5" id="KW-0560">Oxidoreductase</keyword>
<comment type="caution">
    <text evidence="13">The sequence shown here is derived from an EMBL/GenBank/DDBJ whole genome shotgun (WGS) entry which is preliminary data.</text>
</comment>
<proteinExistence type="inferred from homology"/>
<name>A0A9W4N770_PENOL</name>
<evidence type="ECO:0000256" key="8">
    <source>
        <dbReference type="ARBA" id="ARBA00023101"/>
    </source>
</evidence>
<reference evidence="13" key="1">
    <citation type="submission" date="2021-07" db="EMBL/GenBank/DDBJ databases">
        <authorList>
            <person name="Branca A.L. A."/>
        </authorList>
    </citation>
    <scope>NUCLEOTIDE SEQUENCE</scope>
</reference>
<dbReference type="Gene3D" id="2.60.310.20">
    <property type="match status" value="1"/>
</dbReference>
<protein>
    <recommendedName>
        <fullName evidence="3">tyrosinase</fullName>
        <ecNumber evidence="3">1.14.18.1</ecNumber>
    </recommendedName>
</protein>
<evidence type="ECO:0000259" key="11">
    <source>
        <dbReference type="PROSITE" id="PS00497"/>
    </source>
</evidence>
<evidence type="ECO:0000256" key="4">
    <source>
        <dbReference type="ARBA" id="ARBA00022723"/>
    </source>
</evidence>
<dbReference type="EC" id="1.14.18.1" evidence="3"/>
<dbReference type="InterPro" id="IPR002227">
    <property type="entry name" value="Tyrosinase_Cu-bd"/>
</dbReference>
<dbReference type="PROSITE" id="PS00498">
    <property type="entry name" value="TYROSINASE_2"/>
    <property type="match status" value="1"/>
</dbReference>
<dbReference type="PROSITE" id="PS00497">
    <property type="entry name" value="TYROSINASE_1"/>
    <property type="match status" value="1"/>
</dbReference>
<comment type="catalytic activity">
    <reaction evidence="9">
        <text>2 L-dopa + O2 = 2 L-dopaquinone + 2 H2O</text>
        <dbReference type="Rhea" id="RHEA:34287"/>
        <dbReference type="ChEBI" id="CHEBI:15377"/>
        <dbReference type="ChEBI" id="CHEBI:15379"/>
        <dbReference type="ChEBI" id="CHEBI:57504"/>
        <dbReference type="ChEBI" id="CHEBI:57924"/>
        <dbReference type="EC" id="1.14.18.1"/>
    </reaction>
</comment>
<dbReference type="InterPro" id="IPR041640">
    <property type="entry name" value="Tyrosinase_C"/>
</dbReference>
<organism evidence="13 14">
    <name type="scientific">Penicillium olsonii</name>
    <dbReference type="NCBI Taxonomy" id="99116"/>
    <lineage>
        <taxon>Eukaryota</taxon>
        <taxon>Fungi</taxon>
        <taxon>Dikarya</taxon>
        <taxon>Ascomycota</taxon>
        <taxon>Pezizomycotina</taxon>
        <taxon>Eurotiomycetes</taxon>
        <taxon>Eurotiomycetidae</taxon>
        <taxon>Eurotiales</taxon>
        <taxon>Aspergillaceae</taxon>
        <taxon>Penicillium</taxon>
    </lineage>
</organism>
<keyword evidence="6" id="KW-0186">Copper</keyword>
<dbReference type="EMBL" id="CAJVOS010000093">
    <property type="protein sequence ID" value="CAG8277016.1"/>
    <property type="molecule type" value="Genomic_DNA"/>
</dbReference>
<dbReference type="InterPro" id="IPR050316">
    <property type="entry name" value="Tyrosinase/Hemocyanin"/>
</dbReference>
<keyword evidence="14" id="KW-1185">Reference proteome</keyword>
<dbReference type="AlphaFoldDB" id="A0A9W4N770"/>
<dbReference type="OrthoDB" id="1658288at2759"/>
<dbReference type="GO" id="GO:0042438">
    <property type="term" value="P:melanin biosynthetic process"/>
    <property type="evidence" value="ECO:0007669"/>
    <property type="project" value="UniProtKB-KW"/>
</dbReference>
<evidence type="ECO:0000256" key="5">
    <source>
        <dbReference type="ARBA" id="ARBA00023002"/>
    </source>
</evidence>
<feature type="domain" description="Tyrosinase copper-binding" evidence="11">
    <location>
        <begin position="92"/>
        <end position="109"/>
    </location>
</feature>
<dbReference type="SUPFAM" id="SSF48056">
    <property type="entry name" value="Di-copper centre-containing domain"/>
    <property type="match status" value="1"/>
</dbReference>